<accession>A0A8B6HMA9</accession>
<dbReference type="PANTHER" id="PTHR11139">
    <property type="entry name" value="ATAXIA TELANGIECTASIA MUTATED ATM -RELATED"/>
    <property type="match status" value="1"/>
</dbReference>
<dbReference type="GO" id="GO:0031932">
    <property type="term" value="C:TORC2 complex"/>
    <property type="evidence" value="ECO:0007669"/>
    <property type="project" value="TreeGrafter"/>
</dbReference>
<dbReference type="EC" id="2.7.11.1" evidence="1"/>
<name>A0A8B6HMA9_MYTGA</name>
<dbReference type="AlphaFoldDB" id="A0A8B6HMA9"/>
<gene>
    <name evidence="1" type="ORF">MGAL_10B040039</name>
</gene>
<dbReference type="Proteomes" id="UP000596742">
    <property type="component" value="Unassembled WGS sequence"/>
</dbReference>
<dbReference type="GO" id="GO:0005737">
    <property type="term" value="C:cytoplasm"/>
    <property type="evidence" value="ECO:0007669"/>
    <property type="project" value="TreeGrafter"/>
</dbReference>
<dbReference type="Gene3D" id="1.25.10.10">
    <property type="entry name" value="Leucine-rich Repeat Variant"/>
    <property type="match status" value="1"/>
</dbReference>
<dbReference type="GO" id="GO:0016242">
    <property type="term" value="P:negative regulation of macroautophagy"/>
    <property type="evidence" value="ECO:0007669"/>
    <property type="project" value="TreeGrafter"/>
</dbReference>
<keyword evidence="1" id="KW-0808">Transferase</keyword>
<dbReference type="GO" id="GO:0031931">
    <property type="term" value="C:TORC1 complex"/>
    <property type="evidence" value="ECO:0007669"/>
    <property type="project" value="TreeGrafter"/>
</dbReference>
<comment type="caution">
    <text evidence="1">The sequence shown here is derived from an EMBL/GenBank/DDBJ whole genome shotgun (WGS) entry which is preliminary data.</text>
</comment>
<protein>
    <submittedName>
        <fullName evidence="1">Serine/threonine-protein kinase mTOR</fullName>
        <ecNumber evidence="1">2.7.11.1</ecNumber>
    </submittedName>
</protein>
<reference evidence="1" key="1">
    <citation type="submission" date="2018-11" db="EMBL/GenBank/DDBJ databases">
        <authorList>
            <person name="Alioto T."/>
            <person name="Alioto T."/>
        </authorList>
    </citation>
    <scope>NUCLEOTIDE SEQUENCE</scope>
</reference>
<sequence>MAAMNTVAEVLHKLLVVGITDTDSDIRFCVLASLDDRFDPHLAQAENLSALFVALNDEVFEIRELAICMIGRLSSKNPAYVMPSLRKTLIQILTELEHSGVGRNKEQAARMLGLLVANASRLIRPYMEPVLKVLIPKLKEPDPNPSVTISVLAAIGEQAQVGELGLKYMDPSHQQFQCPREHTYELVGHLEQSKVQQRTVALGGQEDQGFPFTSVKL</sequence>
<evidence type="ECO:0000313" key="1">
    <source>
        <dbReference type="EMBL" id="VDI81419.1"/>
    </source>
</evidence>
<keyword evidence="2" id="KW-1185">Reference proteome</keyword>
<dbReference type="InterPro" id="IPR011989">
    <property type="entry name" value="ARM-like"/>
</dbReference>
<dbReference type="PANTHER" id="PTHR11139:SF9">
    <property type="entry name" value="SERINE_THREONINE-PROTEIN KINASE MTOR"/>
    <property type="match status" value="1"/>
</dbReference>
<organism evidence="1 2">
    <name type="scientific">Mytilus galloprovincialis</name>
    <name type="common">Mediterranean mussel</name>
    <dbReference type="NCBI Taxonomy" id="29158"/>
    <lineage>
        <taxon>Eukaryota</taxon>
        <taxon>Metazoa</taxon>
        <taxon>Spiralia</taxon>
        <taxon>Lophotrochozoa</taxon>
        <taxon>Mollusca</taxon>
        <taxon>Bivalvia</taxon>
        <taxon>Autobranchia</taxon>
        <taxon>Pteriomorphia</taxon>
        <taxon>Mytilida</taxon>
        <taxon>Mytiloidea</taxon>
        <taxon>Mytilidae</taxon>
        <taxon>Mytilinae</taxon>
        <taxon>Mytilus</taxon>
    </lineage>
</organism>
<dbReference type="GO" id="GO:0005634">
    <property type="term" value="C:nucleus"/>
    <property type="evidence" value="ECO:0007669"/>
    <property type="project" value="TreeGrafter"/>
</dbReference>
<dbReference type="SUPFAM" id="SSF48371">
    <property type="entry name" value="ARM repeat"/>
    <property type="match status" value="1"/>
</dbReference>
<proteinExistence type="predicted"/>
<evidence type="ECO:0000313" key="2">
    <source>
        <dbReference type="Proteomes" id="UP000596742"/>
    </source>
</evidence>
<dbReference type="EMBL" id="UYJE01010255">
    <property type="protein sequence ID" value="VDI81419.1"/>
    <property type="molecule type" value="Genomic_DNA"/>
</dbReference>
<dbReference type="OrthoDB" id="2250022at2759"/>
<dbReference type="GO" id="GO:0038202">
    <property type="term" value="P:TORC1 signaling"/>
    <property type="evidence" value="ECO:0007669"/>
    <property type="project" value="TreeGrafter"/>
</dbReference>
<dbReference type="GO" id="GO:0004674">
    <property type="term" value="F:protein serine/threonine kinase activity"/>
    <property type="evidence" value="ECO:0007669"/>
    <property type="project" value="UniProtKB-EC"/>
</dbReference>
<keyword evidence="1" id="KW-0418">Kinase</keyword>
<dbReference type="InterPro" id="IPR050517">
    <property type="entry name" value="DDR_Repair_Kinase"/>
</dbReference>
<dbReference type="InterPro" id="IPR016024">
    <property type="entry name" value="ARM-type_fold"/>
</dbReference>